<dbReference type="OrthoDB" id="9813713at2"/>
<gene>
    <name evidence="1" type="ORF">E3N84_10910</name>
</gene>
<dbReference type="AlphaFoldDB" id="A0A4R8VF84"/>
<reference evidence="1 2" key="1">
    <citation type="submission" date="2019-03" db="EMBL/GenBank/DDBJ databases">
        <title>Genomics of glacier-inhabiting Cryobacterium strains.</title>
        <authorList>
            <person name="Liu Q."/>
            <person name="Xin Y.-H."/>
        </authorList>
    </citation>
    <scope>NUCLEOTIDE SEQUENCE [LARGE SCALE GENOMIC DNA]</scope>
    <source>
        <strain evidence="1 2">CGMCC 1.10440</strain>
    </source>
</reference>
<dbReference type="RefSeq" id="WP_104096351.1">
    <property type="nucleotide sequence ID" value="NZ_JACHBP010000001.1"/>
</dbReference>
<protein>
    <submittedName>
        <fullName evidence="1">DUF393 domain-containing protein</fullName>
    </submittedName>
</protein>
<evidence type="ECO:0000313" key="1">
    <source>
        <dbReference type="EMBL" id="TFB80497.1"/>
    </source>
</evidence>
<dbReference type="Pfam" id="PF04134">
    <property type="entry name" value="DCC1-like"/>
    <property type="match status" value="1"/>
</dbReference>
<accession>A0A4R8VF84</accession>
<evidence type="ECO:0000313" key="2">
    <source>
        <dbReference type="Proteomes" id="UP000298488"/>
    </source>
</evidence>
<dbReference type="Proteomes" id="UP000298488">
    <property type="component" value="Unassembled WGS sequence"/>
</dbReference>
<proteinExistence type="predicted"/>
<comment type="caution">
    <text evidence="1">The sequence shown here is derived from an EMBL/GenBank/DDBJ whole genome shotgun (WGS) entry which is preliminary data.</text>
</comment>
<organism evidence="1 2">
    <name type="scientific">Terrimesophilobacter mesophilus</name>
    <dbReference type="NCBI Taxonomy" id="433647"/>
    <lineage>
        <taxon>Bacteria</taxon>
        <taxon>Bacillati</taxon>
        <taxon>Actinomycetota</taxon>
        <taxon>Actinomycetes</taxon>
        <taxon>Micrococcales</taxon>
        <taxon>Microbacteriaceae</taxon>
        <taxon>Terrimesophilobacter</taxon>
    </lineage>
</organism>
<name>A0A4R8VF84_9MICO</name>
<dbReference type="EMBL" id="SOFI01000003">
    <property type="protein sequence ID" value="TFB80497.1"/>
    <property type="molecule type" value="Genomic_DNA"/>
</dbReference>
<keyword evidence="2" id="KW-1185">Reference proteome</keyword>
<sequence>MPPVGRLTRDQATLVFDGDCGFCSTAVRWLEGSLPAFPRAIPHQWAVLEELGLTTHEASDQVWLVARDRNGILHQYGGHLAVSVLLRHQPAFGWRFLGILLDTPPFSLAASIGYRLIARYRYLLPGGTPACRVGAGSD</sequence>
<dbReference type="InterPro" id="IPR007263">
    <property type="entry name" value="DCC1-like"/>
</dbReference>
<dbReference type="GO" id="GO:0015035">
    <property type="term" value="F:protein-disulfide reductase activity"/>
    <property type="evidence" value="ECO:0007669"/>
    <property type="project" value="InterPro"/>
</dbReference>